<protein>
    <submittedName>
        <fullName evidence="4">Uncharacterized protein</fullName>
    </submittedName>
</protein>
<feature type="compositionally biased region" description="Basic and acidic residues" evidence="3">
    <location>
        <begin position="468"/>
        <end position="515"/>
    </location>
</feature>
<accession>A0A182PH58</accession>
<feature type="compositionally biased region" description="Polar residues" evidence="3">
    <location>
        <begin position="216"/>
        <end position="228"/>
    </location>
</feature>
<dbReference type="EnsemblMetazoa" id="AEPI006267-RA">
    <property type="protein sequence ID" value="AEPI006267-PA"/>
    <property type="gene ID" value="AEPI006267"/>
</dbReference>
<dbReference type="AlphaFoldDB" id="A0A182PH58"/>
<dbReference type="GO" id="GO:0030425">
    <property type="term" value="C:dendrite"/>
    <property type="evidence" value="ECO:0007669"/>
    <property type="project" value="TreeGrafter"/>
</dbReference>
<dbReference type="InterPro" id="IPR043446">
    <property type="entry name" value="Neurabin-like"/>
</dbReference>
<evidence type="ECO:0000313" key="4">
    <source>
        <dbReference type="EnsemblMetazoa" id="AEPI006267-PA"/>
    </source>
</evidence>
<dbReference type="GO" id="GO:0015629">
    <property type="term" value="C:actin cytoskeleton"/>
    <property type="evidence" value="ECO:0007669"/>
    <property type="project" value="TreeGrafter"/>
</dbReference>
<dbReference type="PANTHER" id="PTHR16154:SF6">
    <property type="entry name" value="SPINOPHILIN, ISOFORM J"/>
    <property type="match status" value="1"/>
</dbReference>
<organism evidence="4 5">
    <name type="scientific">Anopheles epiroticus</name>
    <dbReference type="NCBI Taxonomy" id="199890"/>
    <lineage>
        <taxon>Eukaryota</taxon>
        <taxon>Metazoa</taxon>
        <taxon>Ecdysozoa</taxon>
        <taxon>Arthropoda</taxon>
        <taxon>Hexapoda</taxon>
        <taxon>Insecta</taxon>
        <taxon>Pterygota</taxon>
        <taxon>Neoptera</taxon>
        <taxon>Endopterygota</taxon>
        <taxon>Diptera</taxon>
        <taxon>Nematocera</taxon>
        <taxon>Culicoidea</taxon>
        <taxon>Culicidae</taxon>
        <taxon>Anophelinae</taxon>
        <taxon>Anopheles</taxon>
    </lineage>
</organism>
<dbReference type="GO" id="GO:0005737">
    <property type="term" value="C:cytoplasm"/>
    <property type="evidence" value="ECO:0007669"/>
    <property type="project" value="TreeGrafter"/>
</dbReference>
<evidence type="ECO:0000256" key="1">
    <source>
        <dbReference type="ARBA" id="ARBA00022553"/>
    </source>
</evidence>
<feature type="region of interest" description="Disordered" evidence="3">
    <location>
        <begin position="31"/>
        <end position="54"/>
    </location>
</feature>
<reference evidence="5" key="1">
    <citation type="submission" date="2013-03" db="EMBL/GenBank/DDBJ databases">
        <title>The Genome Sequence of Anopheles epiroticus epiroticus2.</title>
        <authorList>
            <consortium name="The Broad Institute Genomics Platform"/>
            <person name="Neafsey D.E."/>
            <person name="Howell P."/>
            <person name="Walker B."/>
            <person name="Young S.K."/>
            <person name="Zeng Q."/>
            <person name="Gargeya S."/>
            <person name="Fitzgerald M."/>
            <person name="Haas B."/>
            <person name="Abouelleil A."/>
            <person name="Allen A.W."/>
            <person name="Alvarado L."/>
            <person name="Arachchi H.M."/>
            <person name="Berlin A.M."/>
            <person name="Chapman S.B."/>
            <person name="Gainer-Dewar J."/>
            <person name="Goldberg J."/>
            <person name="Griggs A."/>
            <person name="Gujja S."/>
            <person name="Hansen M."/>
            <person name="Howarth C."/>
            <person name="Imamovic A."/>
            <person name="Ireland A."/>
            <person name="Larimer J."/>
            <person name="McCowan C."/>
            <person name="Murphy C."/>
            <person name="Pearson M."/>
            <person name="Poon T.W."/>
            <person name="Priest M."/>
            <person name="Roberts A."/>
            <person name="Saif S."/>
            <person name="Shea T."/>
            <person name="Sisk P."/>
            <person name="Sykes S."/>
            <person name="Wortman J."/>
            <person name="Nusbaum C."/>
            <person name="Birren B."/>
        </authorList>
    </citation>
    <scope>NUCLEOTIDE SEQUENCE [LARGE SCALE GENOMIC DNA]</scope>
    <source>
        <strain evidence="5">Epiroticus2</strain>
    </source>
</reference>
<evidence type="ECO:0000256" key="3">
    <source>
        <dbReference type="SAM" id="MobiDB-lite"/>
    </source>
</evidence>
<reference evidence="4" key="2">
    <citation type="submission" date="2020-05" db="UniProtKB">
        <authorList>
            <consortium name="EnsemblMetazoa"/>
        </authorList>
    </citation>
    <scope>IDENTIFICATION</scope>
    <source>
        <strain evidence="4">Epiroticus2</strain>
    </source>
</reference>
<keyword evidence="1" id="KW-0597">Phosphoprotein</keyword>
<feature type="compositionally biased region" description="Pro residues" evidence="3">
    <location>
        <begin position="334"/>
        <end position="344"/>
    </location>
</feature>
<dbReference type="GO" id="GO:0031175">
    <property type="term" value="P:neuron projection development"/>
    <property type="evidence" value="ECO:0007669"/>
    <property type="project" value="TreeGrafter"/>
</dbReference>
<feature type="compositionally biased region" description="Pro residues" evidence="3">
    <location>
        <begin position="269"/>
        <end position="288"/>
    </location>
</feature>
<dbReference type="PANTHER" id="PTHR16154">
    <property type="entry name" value="NEURABIN"/>
    <property type="match status" value="1"/>
</dbReference>
<feature type="region of interest" description="Disordered" evidence="3">
    <location>
        <begin position="208"/>
        <end position="515"/>
    </location>
</feature>
<keyword evidence="5" id="KW-1185">Reference proteome</keyword>
<evidence type="ECO:0000256" key="2">
    <source>
        <dbReference type="ARBA" id="ARBA00023054"/>
    </source>
</evidence>
<feature type="region of interest" description="Disordered" evidence="3">
    <location>
        <begin position="76"/>
        <end position="180"/>
    </location>
</feature>
<dbReference type="VEuPathDB" id="VectorBase:AEPI006267"/>
<dbReference type="Proteomes" id="UP000075885">
    <property type="component" value="Unassembled WGS sequence"/>
</dbReference>
<feature type="compositionally biased region" description="Low complexity" evidence="3">
    <location>
        <begin position="365"/>
        <end position="385"/>
    </location>
</feature>
<feature type="compositionally biased region" description="Basic and acidic residues" evidence="3">
    <location>
        <begin position="398"/>
        <end position="408"/>
    </location>
</feature>
<keyword evidence="2" id="KW-0175">Coiled coil</keyword>
<sequence length="515" mass="54562">MEKSTATASAAAAGPKVSQIANLFQRKPVELAQEVPSRGDRPTAECTAATHSPTATVVRTESHAARFNNARALFEKLGEGRVNRPPPFSIKMSHSSSKEDNLSDIGSGPDRSPSPKRKQQPPAAISNGIGKLDSNRILNQSRLKSEKPEKPEKPERKFNSRELIEKQKNWTSHFSKTRTAKGVGASEFNRCDIIRTVPGTGIIAGAGSNAGSTTAVNSAPTTNGNYSAIPNGGTKEQLPFAAERNGPSGAAHNHGHGPLIAGHHRLPSPSEPPPSPPKRQTPPPPPPEKGPRTGNLRQNSFPSPTKTPPAVPPHATDPSSLSPTKLSPEKLKPPPRQAEPPPTAPHANLPPVAPVRSSTTVLTTVHHQQQQQQQQQQVVSSVEQQVPPPPPEKACRKKSLEGNLDERLPPVPAGNGGNFKYPELGALARRQSSEKDTGSGGLTSPAHAISSSPSPGASASSGPSSPIHTEDEKQENESTEKLMRAGSNEEREVSRAEDSPTKANEGKPVEELNGK</sequence>
<dbReference type="GO" id="GO:0051015">
    <property type="term" value="F:actin filament binding"/>
    <property type="evidence" value="ECO:0007669"/>
    <property type="project" value="TreeGrafter"/>
</dbReference>
<dbReference type="STRING" id="199890.A0A182PH58"/>
<feature type="compositionally biased region" description="Low complexity" evidence="3">
    <location>
        <begin position="444"/>
        <end position="467"/>
    </location>
</feature>
<dbReference type="GO" id="GO:0019722">
    <property type="term" value="P:calcium-mediated signaling"/>
    <property type="evidence" value="ECO:0007669"/>
    <property type="project" value="TreeGrafter"/>
</dbReference>
<dbReference type="GO" id="GO:0014069">
    <property type="term" value="C:postsynaptic density"/>
    <property type="evidence" value="ECO:0007669"/>
    <property type="project" value="TreeGrafter"/>
</dbReference>
<feature type="compositionally biased region" description="Basic and acidic residues" evidence="3">
    <location>
        <begin position="143"/>
        <end position="168"/>
    </location>
</feature>
<evidence type="ECO:0000313" key="5">
    <source>
        <dbReference type="Proteomes" id="UP000075885"/>
    </source>
</evidence>
<name>A0A182PH58_9DIPT</name>
<proteinExistence type="predicted"/>
<dbReference type="GO" id="GO:0007015">
    <property type="term" value="P:actin filament organization"/>
    <property type="evidence" value="ECO:0007669"/>
    <property type="project" value="TreeGrafter"/>
</dbReference>